<comment type="caution">
    <text evidence="2">The sequence shown here is derived from an EMBL/GenBank/DDBJ whole genome shotgun (WGS) entry which is preliminary data.</text>
</comment>
<dbReference type="Pfam" id="PF06985">
    <property type="entry name" value="HET"/>
    <property type="match status" value="1"/>
</dbReference>
<dbReference type="PANTHER" id="PTHR33112">
    <property type="entry name" value="DOMAIN PROTEIN, PUTATIVE-RELATED"/>
    <property type="match status" value="1"/>
</dbReference>
<name>A0AAN6WB17_9PEZI</name>
<keyword evidence="3" id="KW-1185">Reference proteome</keyword>
<protein>
    <submittedName>
        <fullName evidence="2">HET domain-containing protein</fullName>
    </submittedName>
</protein>
<reference evidence="2" key="1">
    <citation type="journal article" date="2023" name="Mol. Phylogenet. Evol.">
        <title>Genome-scale phylogeny and comparative genomics of the fungal order Sordariales.</title>
        <authorList>
            <person name="Hensen N."/>
            <person name="Bonometti L."/>
            <person name="Westerberg I."/>
            <person name="Brannstrom I.O."/>
            <person name="Guillou S."/>
            <person name="Cros-Aarteil S."/>
            <person name="Calhoun S."/>
            <person name="Haridas S."/>
            <person name="Kuo A."/>
            <person name="Mondo S."/>
            <person name="Pangilinan J."/>
            <person name="Riley R."/>
            <person name="LaButti K."/>
            <person name="Andreopoulos B."/>
            <person name="Lipzen A."/>
            <person name="Chen C."/>
            <person name="Yan M."/>
            <person name="Daum C."/>
            <person name="Ng V."/>
            <person name="Clum A."/>
            <person name="Steindorff A."/>
            <person name="Ohm R.A."/>
            <person name="Martin F."/>
            <person name="Silar P."/>
            <person name="Natvig D.O."/>
            <person name="Lalanne C."/>
            <person name="Gautier V."/>
            <person name="Ament-Velasquez S.L."/>
            <person name="Kruys A."/>
            <person name="Hutchinson M.I."/>
            <person name="Powell A.J."/>
            <person name="Barry K."/>
            <person name="Miller A.N."/>
            <person name="Grigoriev I.V."/>
            <person name="Debuchy R."/>
            <person name="Gladieux P."/>
            <person name="Hiltunen Thoren M."/>
            <person name="Johannesson H."/>
        </authorList>
    </citation>
    <scope>NUCLEOTIDE SEQUENCE</scope>
    <source>
        <strain evidence="2">CBS 892.96</strain>
    </source>
</reference>
<feature type="domain" description="Heterokaryon incompatibility" evidence="1">
    <location>
        <begin position="439"/>
        <end position="593"/>
    </location>
</feature>
<dbReference type="InterPro" id="IPR010730">
    <property type="entry name" value="HET"/>
</dbReference>
<proteinExistence type="predicted"/>
<dbReference type="PANTHER" id="PTHR33112:SF16">
    <property type="entry name" value="HETEROKARYON INCOMPATIBILITY DOMAIN-CONTAINING PROTEIN"/>
    <property type="match status" value="1"/>
</dbReference>
<evidence type="ECO:0000259" key="1">
    <source>
        <dbReference type="Pfam" id="PF06985"/>
    </source>
</evidence>
<gene>
    <name evidence="2" type="ORF">QBC36DRAFT_351413</name>
</gene>
<sequence length="909" mass="101604">MGFFGSLLRTCKKACKNAVASVVEKMVAPVVQHVAKKIVRRINEVSRAITPVAYGVLTFPVQGVVAPAGRAIIIPVIVVASPVVRRGSAIVDKVHSWLFRRVVKPLYKGAVLPMLRHLRASLIDKVIVPAIRDVTNALDRALIKPIAQGAVQPVTRDIYGHVAQNIMARVARDFGHSVGPSKTSSEQEMGDPVVEEVFDPTPKSLDATLAPPPAKKVHFTTLFMKEPSGQDLVKLVLGKFGIRAESRMSHVFMDFILSSGVGEEPVSFSALCDRCQRHCFHSGSRPSDTIPPHHPTVDELLRSIQGGCRLCLLIHETLSLPTDGSLPDKSGLGFISRLRVSSEKNEGYLSFMSHVPRDDSIVDLMKAYLSPNTDKTDSPISLDFARTWHRTCKESHDHCSNRMVRDPIKNASLKIKAPFRLVDIIDEKIEEIPDETREYVALSYTWGDMSKEGKKPQKPTLKENIEQRKYTQGLASVLGSETLPAVYKDTIQIAKRLGYRYVWVDVWCNVQDDNVDLEAQITNMGYIFQNADLTIGAGAGRANTSSLFSNQQASTQPFLINTTIDGEKRPVIVSRQLDEVPSILDTRLWVFQEQLLSRRTVEFGLTYTTWRCSHETAVSLPISMTQLVDNGDALEINSSTRKLRAWIREASALSNDTRPKFDHEFAAAWYSAARNYTKRSWSVREDQIPALVGVTSVIARQTGWQHLGGLWREDMPHGLAWYRNREPAREDVLSNKEHEPDCAPSWSWAARANGPVSFWARDDVQRSLVKFVRSSWDWPSKKEAQRRLVLAGEVSEASICQVRDDDWDWIQKTDGYTIAPIEIEGVRVGYGMFDAPMVPSGISILPLFTLRPDGEHGAWGLGLALTQIAKGGSCWYQREGLVVLLSKVGTDYDYNEFDEDDDEHKIILA</sequence>
<dbReference type="AlphaFoldDB" id="A0AAN6WB17"/>
<reference evidence="2" key="2">
    <citation type="submission" date="2023-05" db="EMBL/GenBank/DDBJ databases">
        <authorList>
            <consortium name="Lawrence Berkeley National Laboratory"/>
            <person name="Steindorff A."/>
            <person name="Hensen N."/>
            <person name="Bonometti L."/>
            <person name="Westerberg I."/>
            <person name="Brannstrom I.O."/>
            <person name="Guillou S."/>
            <person name="Cros-Aarteil S."/>
            <person name="Calhoun S."/>
            <person name="Haridas S."/>
            <person name="Kuo A."/>
            <person name="Mondo S."/>
            <person name="Pangilinan J."/>
            <person name="Riley R."/>
            <person name="Labutti K."/>
            <person name="Andreopoulos B."/>
            <person name="Lipzen A."/>
            <person name="Chen C."/>
            <person name="Yanf M."/>
            <person name="Daum C."/>
            <person name="Ng V."/>
            <person name="Clum A."/>
            <person name="Ohm R."/>
            <person name="Martin F."/>
            <person name="Silar P."/>
            <person name="Natvig D."/>
            <person name="Lalanne C."/>
            <person name="Gautier V."/>
            <person name="Ament-Velasquez S.L."/>
            <person name="Kruys A."/>
            <person name="Hutchinson M.I."/>
            <person name="Powell A.J."/>
            <person name="Barry K."/>
            <person name="Miller A.N."/>
            <person name="Grigoriev I.V."/>
            <person name="Debuchy R."/>
            <person name="Gladieux P."/>
            <person name="Thoren M.H."/>
            <person name="Johannesson H."/>
        </authorList>
    </citation>
    <scope>NUCLEOTIDE SEQUENCE</scope>
    <source>
        <strain evidence="2">CBS 892.96</strain>
    </source>
</reference>
<dbReference type="EMBL" id="MU866183">
    <property type="protein sequence ID" value="KAK4176837.1"/>
    <property type="molecule type" value="Genomic_DNA"/>
</dbReference>
<accession>A0AAN6WB17</accession>
<dbReference type="Proteomes" id="UP001302321">
    <property type="component" value="Unassembled WGS sequence"/>
</dbReference>
<evidence type="ECO:0000313" key="2">
    <source>
        <dbReference type="EMBL" id="KAK4176837.1"/>
    </source>
</evidence>
<organism evidence="2 3">
    <name type="scientific">Triangularia setosa</name>
    <dbReference type="NCBI Taxonomy" id="2587417"/>
    <lineage>
        <taxon>Eukaryota</taxon>
        <taxon>Fungi</taxon>
        <taxon>Dikarya</taxon>
        <taxon>Ascomycota</taxon>
        <taxon>Pezizomycotina</taxon>
        <taxon>Sordariomycetes</taxon>
        <taxon>Sordariomycetidae</taxon>
        <taxon>Sordariales</taxon>
        <taxon>Podosporaceae</taxon>
        <taxon>Triangularia</taxon>
    </lineage>
</organism>
<evidence type="ECO:0000313" key="3">
    <source>
        <dbReference type="Proteomes" id="UP001302321"/>
    </source>
</evidence>